<reference evidence="1 2" key="1">
    <citation type="submission" date="2023-11" db="EMBL/GenBank/DDBJ databases">
        <title>Halocaridina rubra genome assembly.</title>
        <authorList>
            <person name="Smith C."/>
        </authorList>
    </citation>
    <scope>NUCLEOTIDE SEQUENCE [LARGE SCALE GENOMIC DNA]</scope>
    <source>
        <strain evidence="1">EP-1</strain>
        <tissue evidence="1">Whole</tissue>
    </source>
</reference>
<evidence type="ECO:0000313" key="2">
    <source>
        <dbReference type="Proteomes" id="UP001381693"/>
    </source>
</evidence>
<protein>
    <submittedName>
        <fullName evidence="1">Uncharacterized protein</fullName>
    </submittedName>
</protein>
<evidence type="ECO:0000313" key="1">
    <source>
        <dbReference type="EMBL" id="KAK7065256.1"/>
    </source>
</evidence>
<name>A0AAN8ZR87_HALRR</name>
<proteinExistence type="predicted"/>
<dbReference type="EMBL" id="JAXCGZ010020838">
    <property type="protein sequence ID" value="KAK7065256.1"/>
    <property type="molecule type" value="Genomic_DNA"/>
</dbReference>
<keyword evidence="2" id="KW-1185">Reference proteome</keyword>
<comment type="caution">
    <text evidence="1">The sequence shown here is derived from an EMBL/GenBank/DDBJ whole genome shotgun (WGS) entry which is preliminary data.</text>
</comment>
<sequence>MAAMGLEYVKDDMNGNALKMLEYTTGMSQDLTSKAKTDLINAIKEGECSFEHDENMMVSNMKFHICVMKTCVRSMVSP</sequence>
<organism evidence="1 2">
    <name type="scientific">Halocaridina rubra</name>
    <name type="common">Hawaiian red shrimp</name>
    <dbReference type="NCBI Taxonomy" id="373956"/>
    <lineage>
        <taxon>Eukaryota</taxon>
        <taxon>Metazoa</taxon>
        <taxon>Ecdysozoa</taxon>
        <taxon>Arthropoda</taxon>
        <taxon>Crustacea</taxon>
        <taxon>Multicrustacea</taxon>
        <taxon>Malacostraca</taxon>
        <taxon>Eumalacostraca</taxon>
        <taxon>Eucarida</taxon>
        <taxon>Decapoda</taxon>
        <taxon>Pleocyemata</taxon>
        <taxon>Caridea</taxon>
        <taxon>Atyoidea</taxon>
        <taxon>Atyidae</taxon>
        <taxon>Halocaridina</taxon>
    </lineage>
</organism>
<accession>A0AAN8ZR87</accession>
<dbReference type="Proteomes" id="UP001381693">
    <property type="component" value="Unassembled WGS sequence"/>
</dbReference>
<dbReference type="AlphaFoldDB" id="A0AAN8ZR87"/>
<gene>
    <name evidence="1" type="ORF">SK128_013514</name>
</gene>